<dbReference type="AlphaFoldDB" id="A0A2P9AUM4"/>
<keyword evidence="2" id="KW-0378">Hydrolase</keyword>
<dbReference type="EMBL" id="FUIG01000060">
    <property type="protein sequence ID" value="SJM34811.1"/>
    <property type="molecule type" value="Genomic_DNA"/>
</dbReference>
<feature type="domain" description="Amidohydrolase-related" evidence="1">
    <location>
        <begin position="234"/>
        <end position="428"/>
    </location>
</feature>
<evidence type="ECO:0000259" key="1">
    <source>
        <dbReference type="Pfam" id="PF04909"/>
    </source>
</evidence>
<dbReference type="InterPro" id="IPR032466">
    <property type="entry name" value="Metal_Hydrolase"/>
</dbReference>
<dbReference type="InterPro" id="IPR006680">
    <property type="entry name" value="Amidohydro-rel"/>
</dbReference>
<proteinExistence type="predicted"/>
<dbReference type="Pfam" id="PF04909">
    <property type="entry name" value="Amidohydro_2"/>
    <property type="match status" value="1"/>
</dbReference>
<gene>
    <name evidence="2" type="ORF">BQ8482_500020</name>
</gene>
<dbReference type="PANTHER" id="PTHR43383">
    <property type="entry name" value="NODULIN 6"/>
    <property type="match status" value="1"/>
</dbReference>
<dbReference type="PANTHER" id="PTHR43383:SF2">
    <property type="entry name" value="AMIDOHYDROLASE 2 FAMILY PROTEIN"/>
    <property type="match status" value="1"/>
</dbReference>
<accession>A0A2P9AUM4</accession>
<dbReference type="Gene3D" id="3.20.20.140">
    <property type="entry name" value="Metal-dependent hydrolases"/>
    <property type="match status" value="1"/>
</dbReference>
<dbReference type="SUPFAM" id="SSF51556">
    <property type="entry name" value="Metallo-dependent hydrolases"/>
    <property type="match status" value="1"/>
</dbReference>
<evidence type="ECO:0000313" key="2">
    <source>
        <dbReference type="EMBL" id="SJM34811.1"/>
    </source>
</evidence>
<protein>
    <submittedName>
        <fullName evidence="2">TIM-barrel fold metal-dependent hydrolase (Modular protein)</fullName>
    </submittedName>
</protein>
<evidence type="ECO:0000313" key="3">
    <source>
        <dbReference type="Proteomes" id="UP000245698"/>
    </source>
</evidence>
<dbReference type="RefSeq" id="WP_123151198.1">
    <property type="nucleotide sequence ID" value="NZ_FUIG01000060.1"/>
</dbReference>
<dbReference type="Proteomes" id="UP000245698">
    <property type="component" value="Unassembled WGS sequence"/>
</dbReference>
<reference evidence="3" key="1">
    <citation type="submission" date="2016-12" db="EMBL/GenBank/DDBJ databases">
        <authorList>
            <person name="Brunel B."/>
        </authorList>
    </citation>
    <scope>NUCLEOTIDE SEQUENCE [LARGE SCALE GENOMIC DNA]</scope>
</reference>
<dbReference type="GO" id="GO:0016787">
    <property type="term" value="F:hydrolase activity"/>
    <property type="evidence" value="ECO:0007669"/>
    <property type="project" value="UniProtKB-KW"/>
</dbReference>
<sequence>MIGTEAMAWIHEKVAETVLADTHEHLVEESRRIAPLNDRLLPCDDWSLLFREYLQDDLHCAGMSAADQQRFYDPEVSALAKFTIVSPYWERVQRTGYAQALSITIKELYGVKSFALENIELLASKYHEIKKPGFYDHILKDVCRISQCQVNSLERIFMETAQPSLLGQDLSIMELSRCSLRDIEQVKSELGVEINSFDDWLAAIDHYFERFGRQAVAVKYVGAYYRALNFAHVDRHVAERNFSTLVAARPFIGPEGIQALEDYLFHYCLRKAQDYRLPVKLHTGYLAGKDFMPLARVRENANDVCRLLQSYPDIRFVLMHIGYPYQDEYIALSKQYSNAYVDMCWAWIINPVASVRFLAEFLVSVPTNKILTFGGDYIVAENVVGHSVIARRGIAEAISTLVDRSWIDRGAVPELITRLMHLNAEELFSNAKPS</sequence>
<keyword evidence="3" id="KW-1185">Reference proteome</keyword>
<name>A0A2P9AUM4_9HYPH</name>
<organism evidence="2 3">
    <name type="scientific">Mesorhizobium delmotii</name>
    <dbReference type="NCBI Taxonomy" id="1631247"/>
    <lineage>
        <taxon>Bacteria</taxon>
        <taxon>Pseudomonadati</taxon>
        <taxon>Pseudomonadota</taxon>
        <taxon>Alphaproteobacteria</taxon>
        <taxon>Hyphomicrobiales</taxon>
        <taxon>Phyllobacteriaceae</taxon>
        <taxon>Mesorhizobium</taxon>
    </lineage>
</organism>